<reference evidence="2 3" key="1">
    <citation type="journal article" date="2024" name="G3 (Bethesda)">
        <title>Genome assembly of Hibiscus sabdariffa L. provides insights into metabolisms of medicinal natural products.</title>
        <authorList>
            <person name="Kim T."/>
        </authorList>
    </citation>
    <scope>NUCLEOTIDE SEQUENCE [LARGE SCALE GENOMIC DNA]</scope>
    <source>
        <strain evidence="2">TK-2024</strain>
        <tissue evidence="2">Old leaves</tissue>
    </source>
</reference>
<accession>A0ABR2SKD5</accession>
<name>A0ABR2SKD5_9ROSI</name>
<keyword evidence="3" id="KW-1185">Reference proteome</keyword>
<sequence length="71" mass="8162">MLKSNYIIVFKARKVSKSAMKKDSPLRQKKICSPANQIQIHVKETRKPADFFGRSWPSSSTSKKPEFKTGY</sequence>
<evidence type="ECO:0000313" key="2">
    <source>
        <dbReference type="EMBL" id="KAK9025384.1"/>
    </source>
</evidence>
<dbReference type="EMBL" id="JBBPBN010000013">
    <property type="protein sequence ID" value="KAK9025384.1"/>
    <property type="molecule type" value="Genomic_DNA"/>
</dbReference>
<gene>
    <name evidence="2" type="ORF">V6N11_038253</name>
</gene>
<protein>
    <submittedName>
        <fullName evidence="2">Uncharacterized protein</fullName>
    </submittedName>
</protein>
<comment type="caution">
    <text evidence="2">The sequence shown here is derived from an EMBL/GenBank/DDBJ whole genome shotgun (WGS) entry which is preliminary data.</text>
</comment>
<dbReference type="Proteomes" id="UP001396334">
    <property type="component" value="Unassembled WGS sequence"/>
</dbReference>
<evidence type="ECO:0000313" key="3">
    <source>
        <dbReference type="Proteomes" id="UP001396334"/>
    </source>
</evidence>
<organism evidence="2 3">
    <name type="scientific">Hibiscus sabdariffa</name>
    <name type="common">roselle</name>
    <dbReference type="NCBI Taxonomy" id="183260"/>
    <lineage>
        <taxon>Eukaryota</taxon>
        <taxon>Viridiplantae</taxon>
        <taxon>Streptophyta</taxon>
        <taxon>Embryophyta</taxon>
        <taxon>Tracheophyta</taxon>
        <taxon>Spermatophyta</taxon>
        <taxon>Magnoliopsida</taxon>
        <taxon>eudicotyledons</taxon>
        <taxon>Gunneridae</taxon>
        <taxon>Pentapetalae</taxon>
        <taxon>rosids</taxon>
        <taxon>malvids</taxon>
        <taxon>Malvales</taxon>
        <taxon>Malvaceae</taxon>
        <taxon>Malvoideae</taxon>
        <taxon>Hibiscus</taxon>
    </lineage>
</organism>
<evidence type="ECO:0000256" key="1">
    <source>
        <dbReference type="SAM" id="MobiDB-lite"/>
    </source>
</evidence>
<feature type="region of interest" description="Disordered" evidence="1">
    <location>
        <begin position="50"/>
        <end position="71"/>
    </location>
</feature>
<proteinExistence type="predicted"/>